<keyword evidence="2" id="KW-0004">4Fe-4S</keyword>
<keyword evidence="4" id="KW-0560">Oxidoreductase</keyword>
<evidence type="ECO:0000256" key="1">
    <source>
        <dbReference type="ARBA" id="ARBA00022448"/>
    </source>
</evidence>
<evidence type="ECO:0000313" key="11">
    <source>
        <dbReference type="Proteomes" id="UP000656319"/>
    </source>
</evidence>
<keyword evidence="3" id="KW-0249">Electron transport</keyword>
<dbReference type="InterPro" id="IPR009014">
    <property type="entry name" value="Transketo_C/PFOR_II"/>
</dbReference>
<dbReference type="InterPro" id="IPR051457">
    <property type="entry name" value="2-oxoacid:Fd_oxidoreductase"/>
</dbReference>
<dbReference type="SUPFAM" id="SSF53323">
    <property type="entry name" value="Pyruvate-ferredoxin oxidoreductase, PFOR, domain III"/>
    <property type="match status" value="1"/>
</dbReference>
<dbReference type="NCBIfam" id="NF009589">
    <property type="entry name" value="PRK13030.1"/>
    <property type="match status" value="1"/>
</dbReference>
<feature type="domain" description="Pyruvate/ketoisovalerate oxidoreductase catalytic" evidence="7">
    <location>
        <begin position="740"/>
        <end position="926"/>
    </location>
</feature>
<keyword evidence="6" id="KW-0411">Iron-sulfur</keyword>
<dbReference type="PANTHER" id="PTHR48084">
    <property type="entry name" value="2-OXOGLUTARATE OXIDOREDUCTASE SUBUNIT KORB-RELATED"/>
    <property type="match status" value="1"/>
</dbReference>
<gene>
    <name evidence="10" type="ORF">LMG27952_04996</name>
</gene>
<evidence type="ECO:0008006" key="12">
    <source>
        <dbReference type="Google" id="ProtNLM"/>
    </source>
</evidence>
<dbReference type="SUPFAM" id="SSF52922">
    <property type="entry name" value="TK C-terminal domain-like"/>
    <property type="match status" value="1"/>
</dbReference>
<dbReference type="Proteomes" id="UP000656319">
    <property type="component" value="Unassembled WGS sequence"/>
</dbReference>
<dbReference type="InterPro" id="IPR019752">
    <property type="entry name" value="Pyrv/ketoisovalerate_OxRed_cat"/>
</dbReference>
<keyword evidence="5" id="KW-0408">Iron</keyword>
<dbReference type="InterPro" id="IPR046667">
    <property type="entry name" value="DUF6537"/>
</dbReference>
<dbReference type="InterPro" id="IPR002869">
    <property type="entry name" value="Pyrv_flavodox_OxRed_cen"/>
</dbReference>
<evidence type="ECO:0000256" key="6">
    <source>
        <dbReference type="ARBA" id="ARBA00023014"/>
    </source>
</evidence>
<feature type="domain" description="DUF6537" evidence="9">
    <location>
        <begin position="956"/>
        <end position="1156"/>
    </location>
</feature>
<protein>
    <recommendedName>
        <fullName evidence="12">Indolepyruvate ferredoxin oxidoreductase</fullName>
    </recommendedName>
</protein>
<dbReference type="InterPro" id="IPR029061">
    <property type="entry name" value="THDP-binding"/>
</dbReference>
<keyword evidence="1" id="KW-0813">Transport</keyword>
<evidence type="ECO:0000259" key="9">
    <source>
        <dbReference type="Pfam" id="PF20169"/>
    </source>
</evidence>
<proteinExistence type="predicted"/>
<dbReference type="Pfam" id="PF20169">
    <property type="entry name" value="DUF6537"/>
    <property type="match status" value="1"/>
</dbReference>
<dbReference type="InterPro" id="IPR002880">
    <property type="entry name" value="Pyrv_Fd/Flavodoxin_OxRdtase_N"/>
</dbReference>
<feature type="domain" description="Thiamine pyrophosphate enzyme TPP-binding" evidence="8">
    <location>
        <begin position="480"/>
        <end position="615"/>
    </location>
</feature>
<dbReference type="EMBL" id="CAJHCQ010000014">
    <property type="protein sequence ID" value="CAD6550331.1"/>
    <property type="molecule type" value="Genomic_DNA"/>
</dbReference>
<dbReference type="Pfam" id="PF01558">
    <property type="entry name" value="POR"/>
    <property type="match status" value="1"/>
</dbReference>
<dbReference type="CDD" id="cd07034">
    <property type="entry name" value="TPP_PYR_PFOR_IOR-alpha_like"/>
    <property type="match status" value="1"/>
</dbReference>
<keyword evidence="11" id="KW-1185">Reference proteome</keyword>
<dbReference type="InterPro" id="IPR011766">
    <property type="entry name" value="TPP_enzyme_TPP-bd"/>
</dbReference>
<dbReference type="PANTHER" id="PTHR48084:SF3">
    <property type="entry name" value="SUBUNIT OF PYRUVATE:FLAVODOXIN OXIDOREDUCTASE"/>
    <property type="match status" value="1"/>
</dbReference>
<accession>A0ABN7I6P3</accession>
<dbReference type="Gene3D" id="3.40.920.10">
    <property type="entry name" value="Pyruvate-ferredoxin oxidoreductase, PFOR, domain III"/>
    <property type="match status" value="1"/>
</dbReference>
<dbReference type="Gene3D" id="3.40.50.970">
    <property type="match status" value="1"/>
</dbReference>
<organism evidence="10 11">
    <name type="scientific">Paraburkholderia hiiakae</name>
    <dbReference type="NCBI Taxonomy" id="1081782"/>
    <lineage>
        <taxon>Bacteria</taxon>
        <taxon>Pseudomonadati</taxon>
        <taxon>Pseudomonadota</taxon>
        <taxon>Betaproteobacteria</taxon>
        <taxon>Burkholderiales</taxon>
        <taxon>Burkholderiaceae</taxon>
        <taxon>Paraburkholderia</taxon>
    </lineage>
</organism>
<sequence>MELEDATRRTYCLEGMTVTLRTVTLDDKYTLDSGRIFLTGVQALVRLPLMQHRRDKANGLNTAGYISGYRGSPLGTYDAELGKASKFLGEANVVFVPGVNEDLAATAVWGAQQAEASAEGKYDGVFSIWYGKGPGVDRSGDALRHANLAGSSKHGGVLLLMGDDHTCESSTTCHQSEFALVDASIPILSPSGVQEILDYGLYGWAMSRYSGCWVGLKCVKDTADASAAIDVDLDRIRPQIPTGVEMPLGGLNLRLPDTPQEQEFRLHNYKLDAVRAFVRTNKLDRVTLGKPGARIGIVTHGKSYLDLLQAIDDLNVTEADLEAMGVAIYKVACTWPLEPQGIQAFAAGLDLLLVVEEKRSLLESQIKDILYRAPHAPIVIGKHDENGKKLFPVEMSLSSLQVAIALGQRLAQHTGDTAIAERVAFLTALSKVEFAPEAMLRSFYFCSGCPHNSSTVLPEGSKAYAGIGCSWMAQTMERNTLGYTQMGAEGMAWVGEAPFSTRAHMFQNMGDGTYFHSGLLAIRAAVAAGTNITFKILYNDAVAMTGGQRHDGQLSPATITTQVRSEGVSRIAVVSDDPSKYPADAGWAQGVTIHHRSELQKVQEELRDIAGVTVLVYDQTCAAEKRRRRKRKQFPDPARRLVINDLVCEGCGDCGVKSNCVSLVPLETEHGRKRAIDQSSCNKDYSCNNGFCPSFVTVHGGSLRKAGTVKPNVELFPALVEPELPSVEKGVYSIIVTGVGGTGVVTIGAILGMAAHLEGKGCGILDMAGLAQKGGSVWSHLRFGKNPAAIKAIRIAAGGADAVLGCDMVVAASRKTLAATRKGTTRMLVNTHEVMTGEFTRHPDFKFPALELRKGIIDAVGSEGVEFVNATKYALNIFGDTIAGNMFMLGYAWQRGLIPIGSEAINAAIELNGSGVKMNKEAFLWGRRAALSPSSAERALVAAKPVSESLRISSSLDEFIERKVEFLTGYQNAAYGERFRKLVSKVRDWERAVMPRQEAVTRAVASGYFKVLAYKDEYEVARLHSSPEFVESIRQQFEGDFRIAFNLAPPLFARKDELSGEPRKKEFGAWIVPAFRMLAKLKALRGSALDVFGYTAERRMERGLITRYEQTVDEILRHGTARNYQAVLGAASLVEKVRGYGHVKARNLRSVDAEWTNAVAQLSKPSVIELKQVA</sequence>
<reference evidence="10 11" key="1">
    <citation type="submission" date="2020-10" db="EMBL/GenBank/DDBJ databases">
        <authorList>
            <person name="Peeters C."/>
        </authorList>
    </citation>
    <scope>NUCLEOTIDE SEQUENCE [LARGE SCALE GENOMIC DNA]</scope>
    <source>
        <strain evidence="10 11">LMG 27952</strain>
    </source>
</reference>
<evidence type="ECO:0000256" key="2">
    <source>
        <dbReference type="ARBA" id="ARBA00022485"/>
    </source>
</evidence>
<name>A0ABN7I6P3_9BURK</name>
<comment type="caution">
    <text evidence="10">The sequence shown here is derived from an EMBL/GenBank/DDBJ whole genome shotgun (WGS) entry which is preliminary data.</text>
</comment>
<evidence type="ECO:0000256" key="4">
    <source>
        <dbReference type="ARBA" id="ARBA00023002"/>
    </source>
</evidence>
<keyword evidence="2" id="KW-0479">Metal-binding</keyword>
<evidence type="ECO:0000256" key="5">
    <source>
        <dbReference type="ARBA" id="ARBA00023004"/>
    </source>
</evidence>
<evidence type="ECO:0000256" key="3">
    <source>
        <dbReference type="ARBA" id="ARBA00022982"/>
    </source>
</evidence>
<evidence type="ECO:0000259" key="7">
    <source>
        <dbReference type="Pfam" id="PF01558"/>
    </source>
</evidence>
<dbReference type="SUPFAM" id="SSF52518">
    <property type="entry name" value="Thiamin diphosphate-binding fold (THDP-binding)"/>
    <property type="match status" value="2"/>
</dbReference>
<dbReference type="NCBIfam" id="NF009588">
    <property type="entry name" value="PRK13029.1"/>
    <property type="match status" value="1"/>
</dbReference>
<evidence type="ECO:0000313" key="10">
    <source>
        <dbReference type="EMBL" id="CAD6550331.1"/>
    </source>
</evidence>
<evidence type="ECO:0000259" key="8">
    <source>
        <dbReference type="Pfam" id="PF02775"/>
    </source>
</evidence>
<dbReference type="Pfam" id="PF02775">
    <property type="entry name" value="TPP_enzyme_C"/>
    <property type="match status" value="1"/>
</dbReference>